<evidence type="ECO:0000313" key="2">
    <source>
        <dbReference type="Proteomes" id="UP000051950"/>
    </source>
</evidence>
<comment type="caution">
    <text evidence="1">The sequence shown here is derived from an EMBL/GenBank/DDBJ whole genome shotgun (WGS) entry which is preliminary data.</text>
</comment>
<dbReference type="Proteomes" id="UP000051950">
    <property type="component" value="Unassembled WGS sequence"/>
</dbReference>
<evidence type="ECO:0000313" key="1">
    <source>
        <dbReference type="EMBL" id="KRT14635.1"/>
    </source>
</evidence>
<accession>A0A0T5VLC0</accession>
<protein>
    <submittedName>
        <fullName evidence="1">Uncharacterized protein</fullName>
    </submittedName>
</protein>
<organism evidence="1 2">
    <name type="scientific">Pedobacter ginsenosidimutans</name>
    <dbReference type="NCBI Taxonomy" id="687842"/>
    <lineage>
        <taxon>Bacteria</taxon>
        <taxon>Pseudomonadati</taxon>
        <taxon>Bacteroidota</taxon>
        <taxon>Sphingobacteriia</taxon>
        <taxon>Sphingobacteriales</taxon>
        <taxon>Sphingobacteriaceae</taxon>
        <taxon>Pedobacter</taxon>
    </lineage>
</organism>
<name>A0A0T5VLC0_9SPHI</name>
<dbReference type="AlphaFoldDB" id="A0A0T5VLC0"/>
<sequence>MKINQKLVILKNYSCKIDLEHYICQYKIRQIKGRKTIRKRVAKIVVQKMIESVKKLLKNADRFYATRVTQ</sequence>
<reference evidence="1 2" key="1">
    <citation type="submission" date="2015-11" db="EMBL/GenBank/DDBJ databases">
        <title>Sequence of Pedobacter ginsenosidimutans.</title>
        <authorList>
            <person name="Carson E."/>
            <person name="Keyser V."/>
            <person name="Newman J."/>
            <person name="Miller J."/>
        </authorList>
    </citation>
    <scope>NUCLEOTIDE SEQUENCE [LARGE SCALE GENOMIC DNA]</scope>
    <source>
        <strain evidence="1 2">KACC 14530</strain>
    </source>
</reference>
<gene>
    <name evidence="1" type="ORF">ASU31_18370</name>
</gene>
<dbReference type="EMBL" id="LMZQ01000015">
    <property type="protein sequence ID" value="KRT14635.1"/>
    <property type="molecule type" value="Genomic_DNA"/>
</dbReference>
<proteinExistence type="predicted"/>
<keyword evidence="2" id="KW-1185">Reference proteome</keyword>